<dbReference type="AlphaFoldDB" id="A0A915ST52"/>
<protein>
    <submittedName>
        <fullName evidence="4">Heat shock protein</fullName>
    </submittedName>
</protein>
<evidence type="ECO:0000259" key="3">
    <source>
        <dbReference type="PROSITE" id="PS01031"/>
    </source>
</evidence>
<dbReference type="KEGG" id="naer:MJ1_0769"/>
<evidence type="ECO:0000256" key="1">
    <source>
        <dbReference type="PROSITE-ProRule" id="PRU00285"/>
    </source>
</evidence>
<feature type="domain" description="SHSP" evidence="3">
    <location>
        <begin position="31"/>
        <end position="142"/>
    </location>
</feature>
<reference evidence="5" key="1">
    <citation type="journal article" date="2022" name="Int. J. Syst. Evol. Microbiol.">
        <title>Nanobdella aerobiophila gen. nov., sp. nov., a thermoacidophilic, obligate ectosymbiotic archaeon, and proposal of Nanobdellaceae fam. nov., Nanobdellales ord. nov. and Nanobdellia class. nov.</title>
        <authorList>
            <person name="Kato S."/>
            <person name="Ogasawara A."/>
            <person name="Itoh T."/>
            <person name="Sakai H.D."/>
            <person name="Shimizu M."/>
            <person name="Yuki M."/>
            <person name="Kaneko M."/>
            <person name="Takashina T."/>
            <person name="Ohkuma M."/>
        </authorList>
    </citation>
    <scope>NUCLEOTIDE SEQUENCE [LARGE SCALE GENOMIC DNA]</scope>
    <source>
        <strain evidence="5">MJ1</strain>
    </source>
</reference>
<dbReference type="InterPro" id="IPR008978">
    <property type="entry name" value="HSP20-like_chaperone"/>
</dbReference>
<dbReference type="InterPro" id="IPR031107">
    <property type="entry name" value="Small_HSP"/>
</dbReference>
<organism evidence="4 5">
    <name type="scientific">Nanobdella aerobiophila</name>
    <dbReference type="NCBI Taxonomy" id="2586965"/>
    <lineage>
        <taxon>Archaea</taxon>
        <taxon>Nanobdellota</taxon>
        <taxon>Nanobdellia</taxon>
        <taxon>Nanobdellales</taxon>
        <taxon>Nanobdellaceae</taxon>
        <taxon>Nanobdella</taxon>
    </lineage>
</organism>
<evidence type="ECO:0000313" key="4">
    <source>
        <dbReference type="EMBL" id="BBL45906.1"/>
    </source>
</evidence>
<dbReference type="GeneID" id="74568707"/>
<dbReference type="RefSeq" id="WP_258393212.1">
    <property type="nucleotide sequence ID" value="NZ_AP019769.1"/>
</dbReference>
<dbReference type="Pfam" id="PF00011">
    <property type="entry name" value="HSP20"/>
    <property type="match status" value="1"/>
</dbReference>
<accession>A0A915ST52</accession>
<evidence type="ECO:0000256" key="2">
    <source>
        <dbReference type="RuleBase" id="RU003616"/>
    </source>
</evidence>
<dbReference type="CDD" id="cd06464">
    <property type="entry name" value="ACD_sHsps-like"/>
    <property type="match status" value="1"/>
</dbReference>
<proteinExistence type="inferred from homology"/>
<gene>
    <name evidence="4" type="ORF">MJ1_0769</name>
</gene>
<evidence type="ECO:0000313" key="5">
    <source>
        <dbReference type="Proteomes" id="UP001055553"/>
    </source>
</evidence>
<dbReference type="PANTHER" id="PTHR11527">
    <property type="entry name" value="HEAT-SHOCK PROTEIN 20 FAMILY MEMBER"/>
    <property type="match status" value="1"/>
</dbReference>
<sequence length="142" mass="16757">MDDDIFDREWKRQLRLMRRFMKGMGSIINNKINVDYEEPLMDLIDKGDRYLIEMDLPGVDKKDIDISIVNNKLKVHAKRKNEKKEEKEGYIRSERIFSAYQRLITLPEDADENSIKARYEDGVLKIEINKKPGTPGKKVNIE</sequence>
<name>A0A915ST52_9ARCH</name>
<dbReference type="SUPFAM" id="SSF49764">
    <property type="entry name" value="HSP20-like chaperones"/>
    <property type="match status" value="1"/>
</dbReference>
<dbReference type="PROSITE" id="PS01031">
    <property type="entry name" value="SHSP"/>
    <property type="match status" value="1"/>
</dbReference>
<keyword evidence="4" id="KW-0346">Stress response</keyword>
<comment type="similarity">
    <text evidence="1 2">Belongs to the small heat shock protein (HSP20) family.</text>
</comment>
<dbReference type="Gene3D" id="2.60.40.790">
    <property type="match status" value="1"/>
</dbReference>
<dbReference type="EMBL" id="AP019769">
    <property type="protein sequence ID" value="BBL45906.1"/>
    <property type="molecule type" value="Genomic_DNA"/>
</dbReference>
<keyword evidence="5" id="KW-1185">Reference proteome</keyword>
<dbReference type="InterPro" id="IPR002068">
    <property type="entry name" value="A-crystallin/Hsp20_dom"/>
</dbReference>
<dbReference type="Proteomes" id="UP001055553">
    <property type="component" value="Chromosome"/>
</dbReference>